<organism evidence="2 3">
    <name type="scientific">Dreissena polymorpha</name>
    <name type="common">Zebra mussel</name>
    <name type="synonym">Mytilus polymorpha</name>
    <dbReference type="NCBI Taxonomy" id="45954"/>
    <lineage>
        <taxon>Eukaryota</taxon>
        <taxon>Metazoa</taxon>
        <taxon>Spiralia</taxon>
        <taxon>Lophotrochozoa</taxon>
        <taxon>Mollusca</taxon>
        <taxon>Bivalvia</taxon>
        <taxon>Autobranchia</taxon>
        <taxon>Heteroconchia</taxon>
        <taxon>Euheterodonta</taxon>
        <taxon>Imparidentia</taxon>
        <taxon>Neoheterodontei</taxon>
        <taxon>Myida</taxon>
        <taxon>Dreissenoidea</taxon>
        <taxon>Dreissenidae</taxon>
        <taxon>Dreissena</taxon>
    </lineage>
</organism>
<evidence type="ECO:0000313" key="3">
    <source>
        <dbReference type="Proteomes" id="UP000828390"/>
    </source>
</evidence>
<sequence>MPGARRIEVGDHSFLTSSRLTNRPYLNKSHDKHPSFDKRSPWGSNLRPSDPEADALSTRPRRPRVEKKAFANSVDPDETPHDAAEYRADTARHGGWFSFLAPYHVRWIGVDNASLLVLVGPFDNDDDDEEEEQDCIGCGCFHKVTV</sequence>
<reference evidence="2" key="1">
    <citation type="journal article" date="2019" name="bioRxiv">
        <title>The Genome of the Zebra Mussel, Dreissena polymorpha: A Resource for Invasive Species Research.</title>
        <authorList>
            <person name="McCartney M.A."/>
            <person name="Auch B."/>
            <person name="Kono T."/>
            <person name="Mallez S."/>
            <person name="Zhang Y."/>
            <person name="Obille A."/>
            <person name="Becker A."/>
            <person name="Abrahante J.E."/>
            <person name="Garbe J."/>
            <person name="Badalamenti J.P."/>
            <person name="Herman A."/>
            <person name="Mangelson H."/>
            <person name="Liachko I."/>
            <person name="Sullivan S."/>
            <person name="Sone E.D."/>
            <person name="Koren S."/>
            <person name="Silverstein K.A.T."/>
            <person name="Beckman K.B."/>
            <person name="Gohl D.M."/>
        </authorList>
    </citation>
    <scope>NUCLEOTIDE SEQUENCE</scope>
    <source>
        <strain evidence="2">Duluth1</strain>
        <tissue evidence="2">Whole animal</tissue>
    </source>
</reference>
<feature type="region of interest" description="Disordered" evidence="1">
    <location>
        <begin position="20"/>
        <end position="85"/>
    </location>
</feature>
<name>A0A9D4JZV3_DREPO</name>
<dbReference type="AlphaFoldDB" id="A0A9D4JZV3"/>
<proteinExistence type="predicted"/>
<reference evidence="2" key="2">
    <citation type="submission" date="2020-11" db="EMBL/GenBank/DDBJ databases">
        <authorList>
            <person name="McCartney M.A."/>
            <person name="Auch B."/>
            <person name="Kono T."/>
            <person name="Mallez S."/>
            <person name="Becker A."/>
            <person name="Gohl D.M."/>
            <person name="Silverstein K.A.T."/>
            <person name="Koren S."/>
            <person name="Bechman K.B."/>
            <person name="Herman A."/>
            <person name="Abrahante J.E."/>
            <person name="Garbe J."/>
        </authorList>
    </citation>
    <scope>NUCLEOTIDE SEQUENCE</scope>
    <source>
        <strain evidence="2">Duluth1</strain>
        <tissue evidence="2">Whole animal</tissue>
    </source>
</reference>
<evidence type="ECO:0000313" key="2">
    <source>
        <dbReference type="EMBL" id="KAH3829941.1"/>
    </source>
</evidence>
<accession>A0A9D4JZV3</accession>
<dbReference type="Proteomes" id="UP000828390">
    <property type="component" value="Unassembled WGS sequence"/>
</dbReference>
<dbReference type="EMBL" id="JAIWYP010000004">
    <property type="protein sequence ID" value="KAH3829941.1"/>
    <property type="molecule type" value="Genomic_DNA"/>
</dbReference>
<evidence type="ECO:0000256" key="1">
    <source>
        <dbReference type="SAM" id="MobiDB-lite"/>
    </source>
</evidence>
<keyword evidence="3" id="KW-1185">Reference proteome</keyword>
<gene>
    <name evidence="2" type="ORF">DPMN_103172</name>
</gene>
<protein>
    <submittedName>
        <fullName evidence="2">Uncharacterized protein</fullName>
    </submittedName>
</protein>
<comment type="caution">
    <text evidence="2">The sequence shown here is derived from an EMBL/GenBank/DDBJ whole genome shotgun (WGS) entry which is preliminary data.</text>
</comment>
<feature type="compositionally biased region" description="Basic and acidic residues" evidence="1">
    <location>
        <begin position="28"/>
        <end position="40"/>
    </location>
</feature>